<dbReference type="FunFam" id="3.30.70.1230:FF:000024">
    <property type="entry name" value="ACXA, isoform A"/>
    <property type="match status" value="1"/>
</dbReference>
<dbReference type="GO" id="GO:0004016">
    <property type="term" value="F:adenylate cyclase activity"/>
    <property type="evidence" value="ECO:0007669"/>
    <property type="project" value="UniProtKB-EC"/>
</dbReference>
<dbReference type="GO" id="GO:0006171">
    <property type="term" value="P:cAMP biosynthetic process"/>
    <property type="evidence" value="ECO:0007669"/>
    <property type="project" value="UniProtKB-KW"/>
</dbReference>
<evidence type="ECO:0000256" key="14">
    <source>
        <dbReference type="ARBA" id="ARBA00023136"/>
    </source>
</evidence>
<evidence type="ECO:0000256" key="5">
    <source>
        <dbReference type="ARBA" id="ARBA00012201"/>
    </source>
</evidence>
<evidence type="ECO:0000256" key="6">
    <source>
        <dbReference type="ARBA" id="ARBA00022692"/>
    </source>
</evidence>
<keyword evidence="10 17" id="KW-0067">ATP-binding</keyword>
<dbReference type="FunFam" id="3.30.70.1230:FF:000008">
    <property type="entry name" value="Adenylate cyclase type 9"/>
    <property type="match status" value="1"/>
</dbReference>
<keyword evidence="7 17" id="KW-0479">Metal-binding</keyword>
<evidence type="ECO:0000256" key="13">
    <source>
        <dbReference type="ARBA" id="ARBA00022998"/>
    </source>
</evidence>
<dbReference type="InterPro" id="IPR032628">
    <property type="entry name" value="AC_N"/>
</dbReference>
<evidence type="ECO:0000256" key="15">
    <source>
        <dbReference type="ARBA" id="ARBA00023180"/>
    </source>
</evidence>
<feature type="compositionally biased region" description="Basic and acidic residues" evidence="19">
    <location>
        <begin position="997"/>
        <end position="1006"/>
    </location>
</feature>
<comment type="cofactor">
    <cofactor evidence="2">
        <name>Mn(2+)</name>
        <dbReference type="ChEBI" id="CHEBI:29035"/>
    </cofactor>
</comment>
<dbReference type="OrthoDB" id="10006362at2759"/>
<dbReference type="GO" id="GO:0035556">
    <property type="term" value="P:intracellular signal transduction"/>
    <property type="evidence" value="ECO:0007669"/>
    <property type="project" value="InterPro"/>
</dbReference>
<comment type="similarity">
    <text evidence="17 18">Belongs to the adenylyl cyclase class-4/guanylyl cyclase family.</text>
</comment>
<dbReference type="AlphaFoldDB" id="A0A8S1DIC9"/>
<dbReference type="CDD" id="cd07302">
    <property type="entry name" value="CHD"/>
    <property type="match status" value="2"/>
</dbReference>
<feature type="region of interest" description="Disordered" evidence="19">
    <location>
        <begin position="997"/>
        <end position="1018"/>
    </location>
</feature>
<feature type="domain" description="Guanylate cyclase" evidence="21">
    <location>
        <begin position="923"/>
        <end position="1084"/>
    </location>
</feature>
<keyword evidence="12 20" id="KW-1133">Transmembrane helix</keyword>
<dbReference type="PANTHER" id="PTHR45627:SF23">
    <property type="entry name" value="AT30656P-RELATED"/>
    <property type="match status" value="1"/>
</dbReference>
<evidence type="ECO:0000313" key="22">
    <source>
        <dbReference type="EMBL" id="CAB3382315.1"/>
    </source>
</evidence>
<dbReference type="GO" id="GO:0007189">
    <property type="term" value="P:adenylate cyclase-activating G protein-coupled receptor signaling pathway"/>
    <property type="evidence" value="ECO:0007669"/>
    <property type="project" value="TreeGrafter"/>
</dbReference>
<evidence type="ECO:0000256" key="12">
    <source>
        <dbReference type="ARBA" id="ARBA00022989"/>
    </source>
</evidence>
<feature type="domain" description="Guanylate cyclase" evidence="21">
    <location>
        <begin position="326"/>
        <end position="453"/>
    </location>
</feature>
<evidence type="ECO:0000256" key="16">
    <source>
        <dbReference type="ARBA" id="ARBA00023239"/>
    </source>
</evidence>
<keyword evidence="9 17" id="KW-0547">Nucleotide-binding</keyword>
<dbReference type="InterPro" id="IPR030672">
    <property type="entry name" value="Adcy"/>
</dbReference>
<dbReference type="PANTHER" id="PTHR45627">
    <property type="entry name" value="ADENYLATE CYCLASE TYPE 1"/>
    <property type="match status" value="1"/>
</dbReference>
<feature type="transmembrane region" description="Helical" evidence="20">
    <location>
        <begin position="801"/>
        <end position="819"/>
    </location>
</feature>
<reference evidence="22 23" key="1">
    <citation type="submission" date="2020-04" db="EMBL/GenBank/DDBJ databases">
        <authorList>
            <person name="Alioto T."/>
            <person name="Alioto T."/>
            <person name="Gomez Garrido J."/>
        </authorList>
    </citation>
    <scope>NUCLEOTIDE SEQUENCE [LARGE SCALE GENOMIC DNA]</scope>
</reference>
<organism evidence="22 23">
    <name type="scientific">Cloeon dipterum</name>
    <dbReference type="NCBI Taxonomy" id="197152"/>
    <lineage>
        <taxon>Eukaryota</taxon>
        <taxon>Metazoa</taxon>
        <taxon>Ecdysozoa</taxon>
        <taxon>Arthropoda</taxon>
        <taxon>Hexapoda</taxon>
        <taxon>Insecta</taxon>
        <taxon>Pterygota</taxon>
        <taxon>Palaeoptera</taxon>
        <taxon>Ephemeroptera</taxon>
        <taxon>Pisciforma</taxon>
        <taxon>Baetidae</taxon>
        <taxon>Cloeon</taxon>
    </lineage>
</organism>
<keyword evidence="13 17" id="KW-0115">cAMP biosynthesis</keyword>
<dbReference type="PROSITE" id="PS00452">
    <property type="entry name" value="GUANYLATE_CYCLASE_1"/>
    <property type="match status" value="1"/>
</dbReference>
<dbReference type="InterPro" id="IPR029787">
    <property type="entry name" value="Nucleotide_cyclase"/>
</dbReference>
<evidence type="ECO:0000256" key="9">
    <source>
        <dbReference type="ARBA" id="ARBA00022741"/>
    </source>
</evidence>
<dbReference type="Pfam" id="PF16214">
    <property type="entry name" value="AC_N"/>
    <property type="match status" value="1"/>
</dbReference>
<evidence type="ECO:0000256" key="2">
    <source>
        <dbReference type="ARBA" id="ARBA00001936"/>
    </source>
</evidence>
<dbReference type="Gene3D" id="3.30.70.1230">
    <property type="entry name" value="Nucleotide cyclase"/>
    <property type="match status" value="2"/>
</dbReference>
<evidence type="ECO:0000256" key="19">
    <source>
        <dbReference type="SAM" id="MobiDB-lite"/>
    </source>
</evidence>
<feature type="transmembrane region" description="Helical" evidence="20">
    <location>
        <begin position="839"/>
        <end position="856"/>
    </location>
</feature>
<evidence type="ECO:0000259" key="21">
    <source>
        <dbReference type="PROSITE" id="PS50125"/>
    </source>
</evidence>
<evidence type="ECO:0000256" key="20">
    <source>
        <dbReference type="SAM" id="Phobius"/>
    </source>
</evidence>
<dbReference type="EMBL" id="CADEPI010000265">
    <property type="protein sequence ID" value="CAB3382315.1"/>
    <property type="molecule type" value="Genomic_DNA"/>
</dbReference>
<dbReference type="SMART" id="SM00044">
    <property type="entry name" value="CYCc"/>
    <property type="match status" value="2"/>
</dbReference>
<evidence type="ECO:0000256" key="18">
    <source>
        <dbReference type="RuleBase" id="RU000405"/>
    </source>
</evidence>
<feature type="transmembrane region" description="Helical" evidence="20">
    <location>
        <begin position="141"/>
        <end position="163"/>
    </location>
</feature>
<dbReference type="GO" id="GO:0046872">
    <property type="term" value="F:metal ion binding"/>
    <property type="evidence" value="ECO:0007669"/>
    <property type="project" value="UniProtKB-KW"/>
</dbReference>
<gene>
    <name evidence="22" type="ORF">CLODIP_2_CD02992</name>
</gene>
<dbReference type="EC" id="4.6.1.1" evidence="5 17"/>
<evidence type="ECO:0000256" key="17">
    <source>
        <dbReference type="PIRNR" id="PIRNR039050"/>
    </source>
</evidence>
<comment type="cofactor">
    <cofactor evidence="3 17">
        <name>Mg(2+)</name>
        <dbReference type="ChEBI" id="CHEBI:18420"/>
    </cofactor>
</comment>
<comment type="function">
    <text evidence="17">Catalyzes the formation of the signaling molecule cAMP in response to G-protein signaling.</text>
</comment>
<feature type="transmembrane region" description="Helical" evidence="20">
    <location>
        <begin position="732"/>
        <end position="751"/>
    </location>
</feature>
<feature type="transmembrane region" description="Helical" evidence="20">
    <location>
        <begin position="110"/>
        <end position="129"/>
    </location>
</feature>
<dbReference type="PIRSF" id="PIRSF039050">
    <property type="entry name" value="Ade_cyc"/>
    <property type="match status" value="1"/>
</dbReference>
<evidence type="ECO:0000256" key="4">
    <source>
        <dbReference type="ARBA" id="ARBA00004141"/>
    </source>
</evidence>
<keyword evidence="15" id="KW-0325">Glycoprotein</keyword>
<dbReference type="InterPro" id="IPR018297">
    <property type="entry name" value="A/G_cyclase_CS"/>
</dbReference>
<keyword evidence="16 17" id="KW-0456">Lyase</keyword>
<dbReference type="Proteomes" id="UP000494165">
    <property type="component" value="Unassembled WGS sequence"/>
</dbReference>
<keyword evidence="6 20" id="KW-0812">Transmembrane</keyword>
<dbReference type="PROSITE" id="PS50125">
    <property type="entry name" value="GUANYLATE_CYCLASE_2"/>
    <property type="match status" value="2"/>
</dbReference>
<evidence type="ECO:0000256" key="8">
    <source>
        <dbReference type="ARBA" id="ARBA00022737"/>
    </source>
</evidence>
<feature type="transmembrane region" description="Helical" evidence="20">
    <location>
        <begin position="76"/>
        <end position="98"/>
    </location>
</feature>
<dbReference type="InterPro" id="IPR001054">
    <property type="entry name" value="A/G_cyclase"/>
</dbReference>
<comment type="subcellular location">
    <subcellularLocation>
        <location evidence="4">Membrane</location>
        <topology evidence="4">Multi-pass membrane protein</topology>
    </subcellularLocation>
</comment>
<feature type="transmembrane region" description="Helical" evidence="20">
    <location>
        <begin position="666"/>
        <end position="692"/>
    </location>
</feature>
<keyword evidence="8" id="KW-0677">Repeat</keyword>
<feature type="transmembrane region" description="Helical" evidence="20">
    <location>
        <begin position="641"/>
        <end position="660"/>
    </location>
</feature>
<dbReference type="GO" id="GO:0005524">
    <property type="term" value="F:ATP binding"/>
    <property type="evidence" value="ECO:0007669"/>
    <property type="project" value="UniProtKB-UniRule"/>
</dbReference>
<evidence type="ECO:0000256" key="10">
    <source>
        <dbReference type="ARBA" id="ARBA00022840"/>
    </source>
</evidence>
<comment type="catalytic activity">
    <reaction evidence="1 17">
        <text>ATP = 3',5'-cyclic AMP + diphosphate</text>
        <dbReference type="Rhea" id="RHEA:15389"/>
        <dbReference type="ChEBI" id="CHEBI:30616"/>
        <dbReference type="ChEBI" id="CHEBI:33019"/>
        <dbReference type="ChEBI" id="CHEBI:58165"/>
        <dbReference type="EC" id="4.6.1.1"/>
    </reaction>
</comment>
<keyword evidence="11 17" id="KW-0460">Magnesium</keyword>
<sequence length="1166" mass="132707">MDAANEFIDSTPGMELMTRSSLHSMRNPSQVSIFLRETLTQEVDERNWSWTFLRRQFRVKGLEELYVHYQRRLQHAYFSVFLLLQIFCTTIQISLIASTTKADMVDLACYSALLVLCFPVLFLACTERLMPTRGSSPWRPLFISAAVLAVLLAADLGPVAYHFHGQHMHLRPLYGAHTVLAAYIFLPTPSSSVAVGLGLVATAAHVACLAVVTHDHQDQRFLAKIFGEALFLLAVNCLGMYFRLVSEVILRRTFLDRRACMESTYKLNYEKEQEEQLMLSILPRHIATQVKDDIRSIFQQLQTYRNTPLRKKPFNQLYVQKHENVSILYADVVEFAKLTVTLPVNKLVETLNELFGRFDEASEEHNVLRIKFLGDCYYCVAGVPTPNPQHAKSCVELGLDMIAIIREVREDRRLNIDMRIGIHSGNILSGLLGVCKWQFDVWSKDVIIANRMEQSGKPGMVHITEQTRRHLGDEYQYEPGHGEQKDPLLAKYNIRTHLICPPEKIVEMHQERAFIRQQHQSRRTSLLINKMHDQYKSGSLLVPRLSNSRSQMRRSTGGSDYVNGNSSPVRRRTVFMDSNLYVYQQMLKRTDKHMADAIDKMPLRKVDQWLRGEKIHPLLLKFENIKWEIPFFKQADPLFKFYLSCSLVILIFMIGLQVLAIPSTPFVSWIVYILGCAFLLVLAPSAWACYIYHHYRDPHNELDRTPPPENGVALALYLWAQKIAQSVPLRSFLYLAVTFVIAVCAFSNTVVSCEDGESNSNGTAKFAYTKIHGNCETPWHVTEACSMAILCAMVFLKTHFVLKLVTNLILLGVYAWFVWTANADLFSSGVGTNPGLDARWSHLMLVSFLAICVHFIDRQADYMNRLDFIWKRQLMAEQEEASTTRTVNKMLLRNILPNHVAEVYLDMNRPHDELFHEEYEYVAVMFASLAGYSLHDDEAGAEEDGLQDDGLGGLKLLNEIITDFDKLLFDNEFHRVEKIKVAGYTYMAACGLEPGRRDSAASHESSRSSSSQGSVQQNTDHTVVLAKFATRMMAVLKALNKDAFQTFNLRVGICHGRVMAGVVGEKKPLYDIWGDTVNMASRMDSTGIPGKIQVLEKTAKLLESQGVKCESRGMTFVKGKGEVQTYFVSVGEDLHLIPQEIVTRKRKFKLNESIDTDDSEFEETAL</sequence>
<evidence type="ECO:0000313" key="23">
    <source>
        <dbReference type="Proteomes" id="UP000494165"/>
    </source>
</evidence>
<dbReference type="GO" id="GO:0005886">
    <property type="term" value="C:plasma membrane"/>
    <property type="evidence" value="ECO:0007669"/>
    <property type="project" value="InterPro"/>
</dbReference>
<accession>A0A8S1DIC9</accession>
<evidence type="ECO:0000256" key="11">
    <source>
        <dbReference type="ARBA" id="ARBA00022842"/>
    </source>
</evidence>
<dbReference type="SUPFAM" id="SSF55073">
    <property type="entry name" value="Nucleotide cyclase"/>
    <property type="match status" value="2"/>
</dbReference>
<keyword evidence="23" id="KW-1185">Reference proteome</keyword>
<evidence type="ECO:0000256" key="1">
    <source>
        <dbReference type="ARBA" id="ARBA00001593"/>
    </source>
</evidence>
<name>A0A8S1DIC9_9INSE</name>
<evidence type="ECO:0000256" key="3">
    <source>
        <dbReference type="ARBA" id="ARBA00001946"/>
    </source>
</evidence>
<evidence type="ECO:0000256" key="7">
    <source>
        <dbReference type="ARBA" id="ARBA00022723"/>
    </source>
</evidence>
<dbReference type="Pfam" id="PF00211">
    <property type="entry name" value="Guanylate_cyc"/>
    <property type="match status" value="2"/>
</dbReference>
<keyword evidence="14 17" id="KW-0472">Membrane</keyword>
<proteinExistence type="inferred from homology"/>
<comment type="caution">
    <text evidence="22">The sequence shown here is derived from an EMBL/GenBank/DDBJ whole genome shotgun (WGS) entry which is preliminary data.</text>
</comment>
<feature type="transmembrane region" description="Helical" evidence="20">
    <location>
        <begin position="225"/>
        <end position="244"/>
    </location>
</feature>
<protein>
    <recommendedName>
        <fullName evidence="5 17">adenylate cyclase</fullName>
        <ecNumber evidence="5 17">4.6.1.1</ecNumber>
    </recommendedName>
</protein>